<name>A0A418X4F5_9BURK</name>
<sequence length="226" mass="24302">MRSRSVVFWTLGIALCGLLAILGSGAQEPRIVHYVFKPLATALIFLQVWRIADPVNPRYRRAVLTGIALSLCGDVFLMLPKNVLASGFLLGLGSFLVAHLFFLRALTSDARLFGQPLVFPGLLLVGGVNLAVLWPGLAASLKAPVVIYMLCLVAMVAQAICRHLTLRMHGSLLAAVGGILFLLSDTLLAYNKFYAPIPLSALWVLATYYTALLLIARSVAASASQP</sequence>
<keyword evidence="8" id="KW-1185">Reference proteome</keyword>
<evidence type="ECO:0000256" key="1">
    <source>
        <dbReference type="ARBA" id="ARBA00004141"/>
    </source>
</evidence>
<dbReference type="PANTHER" id="PTHR31885:SF6">
    <property type="entry name" value="GH04784P"/>
    <property type="match status" value="1"/>
</dbReference>
<evidence type="ECO:0000256" key="6">
    <source>
        <dbReference type="SAM" id="Phobius"/>
    </source>
</evidence>
<feature type="transmembrane region" description="Helical" evidence="6">
    <location>
        <begin position="35"/>
        <end position="52"/>
    </location>
</feature>
<dbReference type="InterPro" id="IPR012506">
    <property type="entry name" value="TMEM86B-like"/>
</dbReference>
<keyword evidence="4 6" id="KW-1133">Transmembrane helix</keyword>
<feature type="transmembrane region" description="Helical" evidence="6">
    <location>
        <begin position="143"/>
        <end position="160"/>
    </location>
</feature>
<feature type="transmembrane region" description="Helical" evidence="6">
    <location>
        <begin position="172"/>
        <end position="191"/>
    </location>
</feature>
<dbReference type="RefSeq" id="WP_119740641.1">
    <property type="nucleotide sequence ID" value="NZ_QYUN01000002.1"/>
</dbReference>
<dbReference type="GO" id="GO:0016020">
    <property type="term" value="C:membrane"/>
    <property type="evidence" value="ECO:0007669"/>
    <property type="project" value="UniProtKB-SubCell"/>
</dbReference>
<feature type="transmembrane region" description="Helical" evidence="6">
    <location>
        <begin position="59"/>
        <end position="79"/>
    </location>
</feature>
<evidence type="ECO:0000256" key="4">
    <source>
        <dbReference type="ARBA" id="ARBA00022989"/>
    </source>
</evidence>
<evidence type="ECO:0000313" key="7">
    <source>
        <dbReference type="EMBL" id="RJG07305.1"/>
    </source>
</evidence>
<proteinExistence type="inferred from homology"/>
<feature type="transmembrane region" description="Helical" evidence="6">
    <location>
        <begin position="117"/>
        <end position="137"/>
    </location>
</feature>
<feature type="transmembrane region" description="Helical" evidence="6">
    <location>
        <begin position="197"/>
        <end position="216"/>
    </location>
</feature>
<keyword evidence="3 6" id="KW-0812">Transmembrane</keyword>
<dbReference type="EMBL" id="QYUN01000002">
    <property type="protein sequence ID" value="RJG07305.1"/>
    <property type="molecule type" value="Genomic_DNA"/>
</dbReference>
<evidence type="ECO:0000256" key="5">
    <source>
        <dbReference type="ARBA" id="ARBA00023136"/>
    </source>
</evidence>
<keyword evidence="5 6" id="KW-0472">Membrane</keyword>
<evidence type="ECO:0000313" key="8">
    <source>
        <dbReference type="Proteomes" id="UP000285190"/>
    </source>
</evidence>
<dbReference type="Pfam" id="PF07947">
    <property type="entry name" value="YhhN"/>
    <property type="match status" value="1"/>
</dbReference>
<feature type="transmembrane region" description="Helical" evidence="6">
    <location>
        <begin position="85"/>
        <end position="105"/>
    </location>
</feature>
<accession>A0A418X4F5</accession>
<dbReference type="AlphaFoldDB" id="A0A418X4F5"/>
<comment type="subcellular location">
    <subcellularLocation>
        <location evidence="1">Membrane</location>
        <topology evidence="1">Multi-pass membrane protein</topology>
    </subcellularLocation>
</comment>
<dbReference type="GO" id="GO:0016787">
    <property type="term" value="F:hydrolase activity"/>
    <property type="evidence" value="ECO:0007669"/>
    <property type="project" value="TreeGrafter"/>
</dbReference>
<gene>
    <name evidence="7" type="ORF">D3870_16025</name>
</gene>
<reference evidence="7 8" key="1">
    <citation type="submission" date="2018-09" db="EMBL/GenBank/DDBJ databases">
        <authorList>
            <person name="Zhu H."/>
        </authorList>
    </citation>
    <scope>NUCLEOTIDE SEQUENCE [LARGE SCALE GENOMIC DNA]</scope>
    <source>
        <strain evidence="7 8">K2R10-39</strain>
    </source>
</reference>
<comment type="similarity">
    <text evidence="2">Belongs to the TMEM86 family.</text>
</comment>
<evidence type="ECO:0000256" key="3">
    <source>
        <dbReference type="ARBA" id="ARBA00022692"/>
    </source>
</evidence>
<dbReference type="OrthoDB" id="9770329at2"/>
<organism evidence="7 8">
    <name type="scientific">Noviherbaspirillum cavernae</name>
    <dbReference type="NCBI Taxonomy" id="2320862"/>
    <lineage>
        <taxon>Bacteria</taxon>
        <taxon>Pseudomonadati</taxon>
        <taxon>Pseudomonadota</taxon>
        <taxon>Betaproteobacteria</taxon>
        <taxon>Burkholderiales</taxon>
        <taxon>Oxalobacteraceae</taxon>
        <taxon>Noviherbaspirillum</taxon>
    </lineage>
</organism>
<dbReference type="Proteomes" id="UP000285190">
    <property type="component" value="Unassembled WGS sequence"/>
</dbReference>
<dbReference type="PANTHER" id="PTHR31885">
    <property type="entry name" value="GH04784P"/>
    <property type="match status" value="1"/>
</dbReference>
<protein>
    <submittedName>
        <fullName evidence="7">Lysoplasmalogenase</fullName>
    </submittedName>
</protein>
<comment type="caution">
    <text evidence="7">The sequence shown here is derived from an EMBL/GenBank/DDBJ whole genome shotgun (WGS) entry which is preliminary data.</text>
</comment>
<evidence type="ECO:0000256" key="2">
    <source>
        <dbReference type="ARBA" id="ARBA00007375"/>
    </source>
</evidence>